<keyword evidence="4" id="KW-0648">Protein biosynthesis</keyword>
<dbReference type="Gene3D" id="3.40.50.300">
    <property type="entry name" value="P-loop containing nucleotide triphosphate hydrolases"/>
    <property type="match status" value="1"/>
</dbReference>
<feature type="region of interest" description="Disordered" evidence="6">
    <location>
        <begin position="414"/>
        <end position="442"/>
    </location>
</feature>
<dbReference type="SUPFAM" id="SSF52156">
    <property type="entry name" value="Initiation factor IF2/eIF5b, domain 3"/>
    <property type="match status" value="1"/>
</dbReference>
<dbReference type="GO" id="GO:0005737">
    <property type="term" value="C:cytoplasm"/>
    <property type="evidence" value="ECO:0007669"/>
    <property type="project" value="TreeGrafter"/>
</dbReference>
<dbReference type="GO" id="GO:0005525">
    <property type="term" value="F:GTP binding"/>
    <property type="evidence" value="ECO:0007669"/>
    <property type="project" value="UniProtKB-KW"/>
</dbReference>
<dbReference type="NCBIfam" id="TIGR00231">
    <property type="entry name" value="small_GTP"/>
    <property type="match status" value="1"/>
</dbReference>
<comment type="similarity">
    <text evidence="1">Belongs to the TRAFAC class translation factor GTPase superfamily. Classic translation factor GTPase family. IF-2 subfamily.</text>
</comment>
<evidence type="ECO:0000256" key="6">
    <source>
        <dbReference type="SAM" id="MobiDB-lite"/>
    </source>
</evidence>
<evidence type="ECO:0000256" key="3">
    <source>
        <dbReference type="ARBA" id="ARBA00022741"/>
    </source>
</evidence>
<protein>
    <submittedName>
        <fullName evidence="9">Bifunctional P-loop containing nucleoside triphosphate hydrolase/Small GTP-binding protein domain/Translation initiation factor IF- 2/Translation initiation factor IF- 2</fullName>
    </submittedName>
</protein>
<dbReference type="KEGG" id="bdw:94335465"/>
<evidence type="ECO:0000256" key="4">
    <source>
        <dbReference type="ARBA" id="ARBA00022917"/>
    </source>
</evidence>
<feature type="domain" description="Tr-type G" evidence="7">
    <location>
        <begin position="64"/>
        <end position="232"/>
    </location>
</feature>
<keyword evidence="9" id="KW-0378">Hydrolase</keyword>
<dbReference type="SUPFAM" id="SSF52540">
    <property type="entry name" value="P-loop containing nucleoside triphosphate hydrolases"/>
    <property type="match status" value="1"/>
</dbReference>
<keyword evidence="2 9" id="KW-0396">Initiation factor</keyword>
<evidence type="ECO:0000259" key="7">
    <source>
        <dbReference type="Pfam" id="PF00009"/>
    </source>
</evidence>
<evidence type="ECO:0000313" key="9">
    <source>
        <dbReference type="EMBL" id="KAK2198158.1"/>
    </source>
</evidence>
<dbReference type="Pfam" id="PF11987">
    <property type="entry name" value="IF-2"/>
    <property type="match status" value="1"/>
</dbReference>
<keyword evidence="10" id="KW-1185">Reference proteome</keyword>
<dbReference type="GeneID" id="94335465"/>
<comment type="caution">
    <text evidence="9">The sequence shown here is derived from an EMBL/GenBank/DDBJ whole genome shotgun (WGS) entry which is preliminary data.</text>
</comment>
<evidence type="ECO:0000259" key="8">
    <source>
        <dbReference type="Pfam" id="PF11987"/>
    </source>
</evidence>
<sequence>MLGMNYNNCFRACKVSVLRASNKRHVIVPFNTAAYASIGRGFYPIMVNPELPIPKPVPTKDFIPTVVLVGHKDHGKTSLMERLIGSPLRIHEPGSSTQAVMAVTITTSVDGTDLKATFIDTPGEDIFDVVRGRAIHLANVAIVVISSCGGEMQTKEALLQADKFNIPVLFCFTKADLEFTDIQVCKSELKCACNALLKEKMLSRSYDQEIQDAISTSAINNENIDLLVKRIHALTVGSGCMANPLHVQADFGGEPLSMYEHFIRRTNSLVTTGKPPSAICFILEVEKTHSHGIVLTVLVRHGNLVEGNWFLAGTEYGRIEAIYPTNKPIIPENKLSHVSVGYAVKIRGLKNLNGTSVDDLLLVVPQLDAYRLSCYRKNIQTLQSHQTSGPPLNVYWAMNVKQPEQFYRNVDKQDTIDSAPPSTDPEPFTIDSAPPSTDPEPRSIYLKPIEEEDTYGAEMEERNEQLRRRWKIKSPKIHPLPSKPKDTRYESLTPETGKLVIPVILRTNHVGMLDTLLDAIEHLEKEFDLRIPLVHGGIGPISPNDIVQAEIANKFTPCPVYAFQVPILQDAAKHAVINKVVIKQFNVYFDLINEVRERCKRITRRRNEALYHKQLNG</sequence>
<keyword evidence="5" id="KW-0342">GTP-binding</keyword>
<dbReference type="InterPro" id="IPR000795">
    <property type="entry name" value="T_Tr_GTP-bd_dom"/>
</dbReference>
<reference evidence="9" key="1">
    <citation type="journal article" date="2023" name="Nat. Microbiol.">
        <title>Babesia duncani multi-omics identifies virulence factors and drug targets.</title>
        <authorList>
            <person name="Singh P."/>
            <person name="Lonardi S."/>
            <person name="Liang Q."/>
            <person name="Vydyam P."/>
            <person name="Khabirova E."/>
            <person name="Fang T."/>
            <person name="Gihaz S."/>
            <person name="Thekkiniath J."/>
            <person name="Munshi M."/>
            <person name="Abel S."/>
            <person name="Ciampossin L."/>
            <person name="Batugedara G."/>
            <person name="Gupta M."/>
            <person name="Lu X.M."/>
            <person name="Lenz T."/>
            <person name="Chakravarty S."/>
            <person name="Cornillot E."/>
            <person name="Hu Y."/>
            <person name="Ma W."/>
            <person name="Gonzalez L.M."/>
            <person name="Sanchez S."/>
            <person name="Estrada K."/>
            <person name="Sanchez-Flores A."/>
            <person name="Montero E."/>
            <person name="Harb O.S."/>
            <person name="Le Roch K.G."/>
            <person name="Mamoun C.B."/>
        </authorList>
    </citation>
    <scope>NUCLEOTIDE SEQUENCE</scope>
    <source>
        <strain evidence="9">WA1</strain>
    </source>
</reference>
<dbReference type="GO" id="GO:0003743">
    <property type="term" value="F:translation initiation factor activity"/>
    <property type="evidence" value="ECO:0007669"/>
    <property type="project" value="UniProtKB-KW"/>
</dbReference>
<dbReference type="EMBL" id="JALLKP010000001">
    <property type="protein sequence ID" value="KAK2198158.1"/>
    <property type="molecule type" value="Genomic_DNA"/>
</dbReference>
<dbReference type="RefSeq" id="XP_067805000.1">
    <property type="nucleotide sequence ID" value="XM_067946209.1"/>
</dbReference>
<dbReference type="Proteomes" id="UP001214638">
    <property type="component" value="Unassembled WGS sequence"/>
</dbReference>
<dbReference type="Pfam" id="PF00009">
    <property type="entry name" value="GTP_EFTU"/>
    <property type="match status" value="1"/>
</dbReference>
<evidence type="ECO:0000256" key="5">
    <source>
        <dbReference type="ARBA" id="ARBA00023134"/>
    </source>
</evidence>
<dbReference type="Gene3D" id="3.40.50.10050">
    <property type="entry name" value="Translation initiation factor IF- 2, domain 3"/>
    <property type="match status" value="1"/>
</dbReference>
<dbReference type="InterPro" id="IPR027417">
    <property type="entry name" value="P-loop_NTPase"/>
</dbReference>
<dbReference type="InterPro" id="IPR009000">
    <property type="entry name" value="Transl_B-barrel_sf"/>
</dbReference>
<dbReference type="PANTHER" id="PTHR43381:SF20">
    <property type="entry name" value="TRANSLATION INITIATION FACTOR IF-2, MITOCHONDRIAL"/>
    <property type="match status" value="1"/>
</dbReference>
<proteinExistence type="inferred from homology"/>
<accession>A0AAD9UQH9</accession>
<dbReference type="AlphaFoldDB" id="A0AAD9UQH9"/>
<dbReference type="InterPro" id="IPR023115">
    <property type="entry name" value="TIF_IF2_dom3"/>
</dbReference>
<dbReference type="GO" id="GO:0003924">
    <property type="term" value="F:GTPase activity"/>
    <property type="evidence" value="ECO:0007669"/>
    <property type="project" value="InterPro"/>
</dbReference>
<dbReference type="PANTHER" id="PTHR43381">
    <property type="entry name" value="TRANSLATION INITIATION FACTOR IF-2-RELATED"/>
    <property type="match status" value="1"/>
</dbReference>
<dbReference type="InterPro" id="IPR015760">
    <property type="entry name" value="TIF_IF2"/>
</dbReference>
<feature type="domain" description="Translation initiation factor IF- 2" evidence="8">
    <location>
        <begin position="497"/>
        <end position="595"/>
    </location>
</feature>
<dbReference type="InterPro" id="IPR036925">
    <property type="entry name" value="TIF_IF2_dom3_sf"/>
</dbReference>
<dbReference type="Gene3D" id="2.40.30.10">
    <property type="entry name" value="Translation factors"/>
    <property type="match status" value="1"/>
</dbReference>
<keyword evidence="3" id="KW-0547">Nucleotide-binding</keyword>
<gene>
    <name evidence="9" type="ORF">BdWA1_001167</name>
</gene>
<dbReference type="SUPFAM" id="SSF50447">
    <property type="entry name" value="Translation proteins"/>
    <property type="match status" value="1"/>
</dbReference>
<organism evidence="9 10">
    <name type="scientific">Babesia duncani</name>
    <dbReference type="NCBI Taxonomy" id="323732"/>
    <lineage>
        <taxon>Eukaryota</taxon>
        <taxon>Sar</taxon>
        <taxon>Alveolata</taxon>
        <taxon>Apicomplexa</taxon>
        <taxon>Aconoidasida</taxon>
        <taxon>Piroplasmida</taxon>
        <taxon>Babesiidae</taxon>
        <taxon>Babesia</taxon>
    </lineage>
</organism>
<dbReference type="InterPro" id="IPR005225">
    <property type="entry name" value="Small_GTP-bd"/>
</dbReference>
<evidence type="ECO:0000256" key="2">
    <source>
        <dbReference type="ARBA" id="ARBA00022540"/>
    </source>
</evidence>
<evidence type="ECO:0000256" key="1">
    <source>
        <dbReference type="ARBA" id="ARBA00007733"/>
    </source>
</evidence>
<name>A0AAD9UQH9_9APIC</name>
<evidence type="ECO:0000313" key="10">
    <source>
        <dbReference type="Proteomes" id="UP001214638"/>
    </source>
</evidence>